<accession>A0A317T6Z4</accession>
<evidence type="ECO:0000256" key="6">
    <source>
        <dbReference type="ARBA" id="ARBA00023310"/>
    </source>
</evidence>
<dbReference type="AlphaFoldDB" id="A0A317T6Z4"/>
<keyword evidence="2 7" id="KW-0813">Transport</keyword>
<keyword evidence="5 7" id="KW-0472">Membrane</keyword>
<keyword evidence="6 7" id="KW-0066">ATP synthesis</keyword>
<reference evidence="9" key="1">
    <citation type="submission" date="2017-10" db="EMBL/GenBank/DDBJ databases">
        <authorList>
            <person name="Gaisin V.A."/>
            <person name="Rysina M.S."/>
            <person name="Grouzdev D.S."/>
        </authorList>
    </citation>
    <scope>NUCLEOTIDE SEQUENCE [LARGE SCALE GENOMIC DNA]</scope>
    <source>
        <strain evidence="9">V1</strain>
    </source>
</reference>
<dbReference type="NCBIfam" id="NF004402">
    <property type="entry name" value="PRK05758.2-2"/>
    <property type="match status" value="1"/>
</dbReference>
<comment type="similarity">
    <text evidence="7">Belongs to the ATPase delta chain family.</text>
</comment>
<keyword evidence="7" id="KW-1003">Cell membrane</keyword>
<comment type="caution">
    <text evidence="8">The sequence shown here is derived from an EMBL/GenBank/DDBJ whole genome shotgun (WGS) entry which is preliminary data.</text>
</comment>
<dbReference type="InterPro" id="IPR000711">
    <property type="entry name" value="ATPase_OSCP/dsu"/>
</dbReference>
<organism evidence="8 9">
    <name type="scientific">Prosthecochloris marina</name>
    <dbReference type="NCBI Taxonomy" id="2017681"/>
    <lineage>
        <taxon>Bacteria</taxon>
        <taxon>Pseudomonadati</taxon>
        <taxon>Chlorobiota</taxon>
        <taxon>Chlorobiia</taxon>
        <taxon>Chlorobiales</taxon>
        <taxon>Chlorobiaceae</taxon>
        <taxon>Prosthecochloris</taxon>
    </lineage>
</organism>
<dbReference type="Gene3D" id="1.10.520.20">
    <property type="entry name" value="N-terminal domain of the delta subunit of the F1F0-ATP synthase"/>
    <property type="match status" value="1"/>
</dbReference>
<evidence type="ECO:0000256" key="5">
    <source>
        <dbReference type="ARBA" id="ARBA00023136"/>
    </source>
</evidence>
<comment type="subcellular location">
    <subcellularLocation>
        <location evidence="7">Cell membrane</location>
        <topology evidence="7">Peripheral membrane protein</topology>
    </subcellularLocation>
    <subcellularLocation>
        <location evidence="1">Membrane</location>
    </subcellularLocation>
</comment>
<keyword evidence="7" id="KW-0139">CF(1)</keyword>
<dbReference type="Pfam" id="PF00213">
    <property type="entry name" value="OSCP"/>
    <property type="match status" value="1"/>
</dbReference>
<keyword evidence="9" id="KW-1185">Reference proteome</keyword>
<evidence type="ECO:0000313" key="8">
    <source>
        <dbReference type="EMBL" id="PWW81236.1"/>
    </source>
</evidence>
<dbReference type="SUPFAM" id="SSF47928">
    <property type="entry name" value="N-terminal domain of the delta subunit of the F1F0-ATP synthase"/>
    <property type="match status" value="1"/>
</dbReference>
<comment type="function">
    <text evidence="7">F(1)F(0) ATP synthase produces ATP from ADP in the presence of a proton or sodium gradient. F-type ATPases consist of two structural domains, F(1) containing the extramembraneous catalytic core and F(0) containing the membrane proton channel, linked together by a central stalk and a peripheral stalk. During catalysis, ATP synthesis in the catalytic domain of F(1) is coupled via a rotary mechanism of the central stalk subunits to proton translocation.</text>
</comment>
<comment type="function">
    <text evidence="7">This protein is part of the stalk that links CF(0) to CF(1). It either transmits conformational changes from CF(0) to CF(1) or is implicated in proton conduction.</text>
</comment>
<evidence type="ECO:0000256" key="4">
    <source>
        <dbReference type="ARBA" id="ARBA00023065"/>
    </source>
</evidence>
<evidence type="ECO:0000256" key="3">
    <source>
        <dbReference type="ARBA" id="ARBA00022781"/>
    </source>
</evidence>
<dbReference type="EMBL" id="PDNZ01000008">
    <property type="protein sequence ID" value="PWW81236.1"/>
    <property type="molecule type" value="Genomic_DNA"/>
</dbReference>
<dbReference type="PRINTS" id="PR00125">
    <property type="entry name" value="ATPASEDELTA"/>
</dbReference>
<evidence type="ECO:0000256" key="7">
    <source>
        <dbReference type="HAMAP-Rule" id="MF_01416"/>
    </source>
</evidence>
<dbReference type="GO" id="GO:0046933">
    <property type="term" value="F:proton-transporting ATP synthase activity, rotational mechanism"/>
    <property type="evidence" value="ECO:0007669"/>
    <property type="project" value="UniProtKB-UniRule"/>
</dbReference>
<dbReference type="GO" id="GO:0005886">
    <property type="term" value="C:plasma membrane"/>
    <property type="evidence" value="ECO:0007669"/>
    <property type="project" value="UniProtKB-SubCell"/>
</dbReference>
<dbReference type="PANTHER" id="PTHR11910">
    <property type="entry name" value="ATP SYNTHASE DELTA CHAIN"/>
    <property type="match status" value="1"/>
</dbReference>
<dbReference type="OrthoDB" id="9802471at2"/>
<evidence type="ECO:0000256" key="2">
    <source>
        <dbReference type="ARBA" id="ARBA00022448"/>
    </source>
</evidence>
<name>A0A317T6Z4_9CHLB</name>
<dbReference type="Proteomes" id="UP000246278">
    <property type="component" value="Unassembled WGS sequence"/>
</dbReference>
<keyword evidence="3 7" id="KW-0375">Hydrogen ion transport</keyword>
<protein>
    <recommendedName>
        <fullName evidence="7">ATP synthase subunit delta</fullName>
    </recommendedName>
    <alternativeName>
        <fullName evidence="7">ATP synthase F(1) sector subunit delta</fullName>
    </alternativeName>
    <alternativeName>
        <fullName evidence="7">F-type ATPase subunit delta</fullName>
        <shortName evidence="7">F-ATPase subunit delta</shortName>
    </alternativeName>
</protein>
<dbReference type="RefSeq" id="WP_110024023.1">
    <property type="nucleotide sequence ID" value="NZ_PDNZ01000008.1"/>
</dbReference>
<dbReference type="NCBIfam" id="TIGR01145">
    <property type="entry name" value="ATP_synt_delta"/>
    <property type="match status" value="1"/>
</dbReference>
<comment type="subunit">
    <text evidence="7">F-type ATPases have 2 components, F(1) - the catalytic core - and F(0) - the membrane proton channel. F(1) has five subunits: alpha(3), beta(3), gamma(1), delta(1), epsilon(1). F(0) has three main subunits: a(1), b(2) and c(10-14). The alpha and beta chains form an alternating ring which encloses part of the gamma chain. F(1) is attached to F(0) by a central stalk formed by the gamma and epsilon chains, while a peripheral stalk is formed by the delta and b chains.</text>
</comment>
<keyword evidence="4 7" id="KW-0406">Ion transport</keyword>
<dbReference type="GO" id="GO:0045259">
    <property type="term" value="C:proton-transporting ATP synthase complex"/>
    <property type="evidence" value="ECO:0007669"/>
    <property type="project" value="UniProtKB-KW"/>
</dbReference>
<gene>
    <name evidence="7" type="primary">atpH</name>
    <name evidence="8" type="ORF">CR164_10870</name>
</gene>
<dbReference type="InterPro" id="IPR026015">
    <property type="entry name" value="ATP_synth_OSCP/delta_N_sf"/>
</dbReference>
<evidence type="ECO:0000313" key="9">
    <source>
        <dbReference type="Proteomes" id="UP000246278"/>
    </source>
</evidence>
<proteinExistence type="inferred from homology"/>
<sequence>MSSTIASRRYAKALLEVAEEGGLAEAVANDLEVIRVTLDHSRDLVTMLKSPIIKGDTKARILKEVFSGLSEKTLLFINLLCRKKRASILQDVIDEYSALQDERDGIVNVDVASAVELDDEQSKKLIDGLAKYTGKKVKARLSLDKALLGGVTVKIGDTILDNSVKHQLQQLNSALTENA</sequence>
<evidence type="ECO:0000256" key="1">
    <source>
        <dbReference type="ARBA" id="ARBA00004370"/>
    </source>
</evidence>
<dbReference type="HAMAP" id="MF_01416">
    <property type="entry name" value="ATP_synth_delta_bact"/>
    <property type="match status" value="1"/>
</dbReference>